<dbReference type="EMBL" id="JACCFK010000001">
    <property type="protein sequence ID" value="NYI88430.1"/>
    <property type="molecule type" value="Genomic_DNA"/>
</dbReference>
<dbReference type="Proteomes" id="UP000549616">
    <property type="component" value="Unassembled WGS sequence"/>
</dbReference>
<protein>
    <submittedName>
        <fullName evidence="3">Uncharacterized protein</fullName>
    </submittedName>
</protein>
<evidence type="ECO:0000256" key="2">
    <source>
        <dbReference type="SAM" id="Phobius"/>
    </source>
</evidence>
<name>A0A853B0A7_9PSEU</name>
<proteinExistence type="predicted"/>
<keyword evidence="2" id="KW-0472">Membrane</keyword>
<reference evidence="3 4" key="1">
    <citation type="submission" date="2020-07" db="EMBL/GenBank/DDBJ databases">
        <title>Sequencing the genomes of 1000 actinobacteria strains.</title>
        <authorList>
            <person name="Klenk H.-P."/>
        </authorList>
    </citation>
    <scope>NUCLEOTIDE SEQUENCE [LARGE SCALE GENOMIC DNA]</scope>
    <source>
        <strain evidence="3 4">DSM 104006</strain>
    </source>
</reference>
<evidence type="ECO:0000256" key="1">
    <source>
        <dbReference type="SAM" id="MobiDB-lite"/>
    </source>
</evidence>
<accession>A0A853B0A7</accession>
<keyword evidence="2" id="KW-1133">Transmembrane helix</keyword>
<comment type="caution">
    <text evidence="3">The sequence shown here is derived from an EMBL/GenBank/DDBJ whole genome shotgun (WGS) entry which is preliminary data.</text>
</comment>
<organism evidence="3 4">
    <name type="scientific">Amycolatopsis endophytica</name>
    <dbReference type="NCBI Taxonomy" id="860233"/>
    <lineage>
        <taxon>Bacteria</taxon>
        <taxon>Bacillati</taxon>
        <taxon>Actinomycetota</taxon>
        <taxon>Actinomycetes</taxon>
        <taxon>Pseudonocardiales</taxon>
        <taxon>Pseudonocardiaceae</taxon>
        <taxon>Amycolatopsis</taxon>
    </lineage>
</organism>
<gene>
    <name evidence="3" type="ORF">HNR02_001753</name>
</gene>
<dbReference type="RefSeq" id="WP_179772665.1">
    <property type="nucleotide sequence ID" value="NZ_JACCFK010000001.1"/>
</dbReference>
<evidence type="ECO:0000313" key="3">
    <source>
        <dbReference type="EMBL" id="NYI88430.1"/>
    </source>
</evidence>
<evidence type="ECO:0000313" key="4">
    <source>
        <dbReference type="Proteomes" id="UP000549616"/>
    </source>
</evidence>
<feature type="region of interest" description="Disordered" evidence="1">
    <location>
        <begin position="34"/>
        <end position="58"/>
    </location>
</feature>
<sequence>MTRRWAEWLRWSCLAAAVVVLVVFLVAQKQTTEVSYGQSPTSTDSVEEGGAGELSDASVPSVEEMNALVRANPVTRLPGSIARWDEEQVRTAIGGSDIRILVTPPGLDESERDRVTDVDLGEDTHVIRITGTRVAGDGSVVVPDRISEWRAQFATADVTSLLLFLIARVEDRPEPADTGTPAVREPTPAELAPVVDDLRASNVHIGSGATLTGVPPEGAANAFPGGALFVALPRQPAAEPLPDYGTALTALFPDRPLVVMYGDWIEYHGPHAADFADVAAASFYGQFGERLSRYAYPQRNVLGAYLARVTDLRYAGVFDRPLPYQPFDPVRVALPALPWIFAACAVVFLVLSARAFRPRRRPSSARVRLAGLTALAIEVSGLSDAPALTRAIATLQSAREALDKRLPDKHVTALLDDASGELAQVAKALRRREYQPAVYLEGRLA</sequence>
<dbReference type="AlphaFoldDB" id="A0A853B0A7"/>
<feature type="transmembrane region" description="Helical" evidence="2">
    <location>
        <begin position="336"/>
        <end position="356"/>
    </location>
</feature>
<keyword evidence="4" id="KW-1185">Reference proteome</keyword>
<keyword evidence="2" id="KW-0812">Transmembrane</keyword>
<feature type="compositionally biased region" description="Polar residues" evidence="1">
    <location>
        <begin position="34"/>
        <end position="44"/>
    </location>
</feature>